<sequence>MVALTLPDGSVKSYDGAVTAQQVAEEIGPGLAKAAVLAKVDGAEWDLNRPIEHDAKLELIRRQDDEALELIRHDAAHVLAMAVQELYPGTQITFGPATEDGFYYDFHREEPFSTEDFEAIEQRMKEIVARDVPIRREVWSREDVARFFEQQGESFKAEWVWELPEGEEITMYRQGDWIDLCRGPHLPTTGKLGTAFKLMKLAGAYWRGDASRPQLQRIYGTAWRDEKELKAHLLRIEEAEKRDHRKLGRQLDLFHMQDEAQGSIFWHPKGWTLYRMVEGYVRRRQERAGYVEVKTPQLVDRALWERSGHWDKFREHMFIAEVDEGGAGRQEDKRHLALKPMNCPGHVQVFKQGIKSYRDLPIRMAEFGSCHRYEPHGALHGLMRVRAFTQDDAHIFCTEDQIEAETKDFIDLLMSIYKDFGFEDVRIKFSDRPEVRAGSDETWDKAEAALKAATTAAGASFTLNPGEGAFYGPKLEFVLRDAIGRDWQCGTLQVDLVLPERLDATYMAEDGERYRPVMLHRAIVGSFERFIGILIEQFAGRFPAWLAPVQVAVATITNEADDYAREVATACREAGLRVQTDLRNEKINFKIRELSLAKIPAVLVVGRREADERTVAMRRLGGKAQEILALDEALTILREEAVMPGGD</sequence>
<dbReference type="InterPro" id="IPR006195">
    <property type="entry name" value="aa-tRNA-synth_II"/>
</dbReference>
<dbReference type="InterPro" id="IPR012947">
    <property type="entry name" value="tRNA_SAD"/>
</dbReference>
<comment type="catalytic activity">
    <reaction evidence="12 13">
        <text>tRNA(Thr) + L-threonine + ATP = L-threonyl-tRNA(Thr) + AMP + diphosphate + H(+)</text>
        <dbReference type="Rhea" id="RHEA:24624"/>
        <dbReference type="Rhea" id="RHEA-COMP:9670"/>
        <dbReference type="Rhea" id="RHEA-COMP:9704"/>
        <dbReference type="ChEBI" id="CHEBI:15378"/>
        <dbReference type="ChEBI" id="CHEBI:30616"/>
        <dbReference type="ChEBI" id="CHEBI:33019"/>
        <dbReference type="ChEBI" id="CHEBI:57926"/>
        <dbReference type="ChEBI" id="CHEBI:78442"/>
        <dbReference type="ChEBI" id="CHEBI:78534"/>
        <dbReference type="ChEBI" id="CHEBI:456215"/>
        <dbReference type="EC" id="6.1.1.3"/>
    </reaction>
</comment>
<dbReference type="InterPro" id="IPR012676">
    <property type="entry name" value="TGS-like"/>
</dbReference>
<dbReference type="FunFam" id="3.30.54.20:FF:000002">
    <property type="entry name" value="Threonine--tRNA ligase"/>
    <property type="match status" value="1"/>
</dbReference>
<dbReference type="GO" id="GO:0006435">
    <property type="term" value="P:threonyl-tRNA aminoacylation"/>
    <property type="evidence" value="ECO:0007669"/>
    <property type="project" value="UniProtKB-UniRule"/>
</dbReference>
<evidence type="ECO:0000256" key="6">
    <source>
        <dbReference type="ARBA" id="ARBA00022741"/>
    </source>
</evidence>
<name>A0A8J7S562_9PROT</name>
<dbReference type="Pfam" id="PF02824">
    <property type="entry name" value="TGS"/>
    <property type="match status" value="1"/>
</dbReference>
<evidence type="ECO:0000256" key="10">
    <source>
        <dbReference type="ARBA" id="ARBA00022917"/>
    </source>
</evidence>
<comment type="subunit">
    <text evidence="13">Homodimer.</text>
</comment>
<accession>A0A8J7S562</accession>
<dbReference type="Gene3D" id="3.30.930.10">
    <property type="entry name" value="Bira Bifunctional Protein, Domain 2"/>
    <property type="match status" value="1"/>
</dbReference>
<dbReference type="InterPro" id="IPR002320">
    <property type="entry name" value="Thr-tRNA-ligase_IIa"/>
</dbReference>
<comment type="similarity">
    <text evidence="1 13">Belongs to the class-II aminoacyl-tRNA synthetase family.</text>
</comment>
<gene>
    <name evidence="13 16" type="primary">thrS</name>
    <name evidence="16" type="ORF">KAJ83_17060</name>
</gene>
<dbReference type="NCBIfam" id="TIGR00418">
    <property type="entry name" value="thrS"/>
    <property type="match status" value="1"/>
</dbReference>
<dbReference type="InterPro" id="IPR012675">
    <property type="entry name" value="Beta-grasp_dom_sf"/>
</dbReference>
<dbReference type="GO" id="GO:0000049">
    <property type="term" value="F:tRNA binding"/>
    <property type="evidence" value="ECO:0007669"/>
    <property type="project" value="UniProtKB-KW"/>
</dbReference>
<evidence type="ECO:0000256" key="13">
    <source>
        <dbReference type="HAMAP-Rule" id="MF_00184"/>
    </source>
</evidence>
<evidence type="ECO:0000313" key="16">
    <source>
        <dbReference type="EMBL" id="MBP5858733.1"/>
    </source>
</evidence>
<reference evidence="16" key="1">
    <citation type="submission" date="2021-04" db="EMBL/GenBank/DDBJ databases">
        <authorList>
            <person name="Zhang D.-C."/>
        </authorList>
    </citation>
    <scope>NUCLEOTIDE SEQUENCE</scope>
    <source>
        <strain evidence="16">CGMCC 1.15697</strain>
    </source>
</reference>
<dbReference type="PRINTS" id="PR01047">
    <property type="entry name" value="TRNASYNTHTHR"/>
</dbReference>
<dbReference type="GO" id="GO:0005737">
    <property type="term" value="C:cytoplasm"/>
    <property type="evidence" value="ECO:0007669"/>
    <property type="project" value="UniProtKB-SubCell"/>
</dbReference>
<keyword evidence="17" id="KW-1185">Reference proteome</keyword>
<dbReference type="RefSeq" id="WP_210683315.1">
    <property type="nucleotide sequence ID" value="NZ_JAGMWN010000010.1"/>
</dbReference>
<feature type="binding site" evidence="13">
    <location>
        <position position="394"/>
    </location>
    <ligand>
        <name>Zn(2+)</name>
        <dbReference type="ChEBI" id="CHEBI:29105"/>
        <note>catalytic</note>
    </ligand>
</feature>
<protein>
    <recommendedName>
        <fullName evidence="13">Threonine--tRNA ligase</fullName>
        <ecNumber evidence="13">6.1.1.3</ecNumber>
    </recommendedName>
    <alternativeName>
        <fullName evidence="13">Threonyl-tRNA synthetase</fullName>
        <shortName evidence="13">ThrRS</shortName>
    </alternativeName>
</protein>
<dbReference type="InterPro" id="IPR004154">
    <property type="entry name" value="Anticodon-bd"/>
</dbReference>
<evidence type="ECO:0000259" key="14">
    <source>
        <dbReference type="PROSITE" id="PS50862"/>
    </source>
</evidence>
<proteinExistence type="inferred from homology"/>
<evidence type="ECO:0000256" key="4">
    <source>
        <dbReference type="ARBA" id="ARBA00022598"/>
    </source>
</evidence>
<dbReference type="CDD" id="cd00771">
    <property type="entry name" value="ThrRS_core"/>
    <property type="match status" value="1"/>
</dbReference>
<evidence type="ECO:0000256" key="1">
    <source>
        <dbReference type="ARBA" id="ARBA00008226"/>
    </source>
</evidence>
<dbReference type="CDD" id="cd00860">
    <property type="entry name" value="ThrRS_anticodon"/>
    <property type="match status" value="1"/>
</dbReference>
<dbReference type="PROSITE" id="PS51880">
    <property type="entry name" value="TGS"/>
    <property type="match status" value="1"/>
</dbReference>
<dbReference type="GO" id="GO:0046872">
    <property type="term" value="F:metal ion binding"/>
    <property type="evidence" value="ECO:0007669"/>
    <property type="project" value="UniProtKB-KW"/>
</dbReference>
<dbReference type="Gene3D" id="3.10.20.30">
    <property type="match status" value="1"/>
</dbReference>
<keyword evidence="11 13" id="KW-0030">Aminoacyl-tRNA synthetase</keyword>
<keyword evidence="4 13" id="KW-0436">Ligase</keyword>
<evidence type="ECO:0000259" key="15">
    <source>
        <dbReference type="PROSITE" id="PS51880"/>
    </source>
</evidence>
<keyword evidence="9 13" id="KW-0694">RNA-binding</keyword>
<dbReference type="Gene3D" id="3.40.50.800">
    <property type="entry name" value="Anticodon-binding domain"/>
    <property type="match status" value="1"/>
</dbReference>
<dbReference type="Pfam" id="PF00587">
    <property type="entry name" value="tRNA-synt_2b"/>
    <property type="match status" value="1"/>
</dbReference>
<dbReference type="InterPro" id="IPR002314">
    <property type="entry name" value="aa-tRNA-synt_IIb"/>
</dbReference>
<dbReference type="Pfam" id="PF07973">
    <property type="entry name" value="tRNA_SAD"/>
    <property type="match status" value="1"/>
</dbReference>
<evidence type="ECO:0000256" key="3">
    <source>
        <dbReference type="ARBA" id="ARBA00022555"/>
    </source>
</evidence>
<feature type="domain" description="Aminoacyl-transfer RNA synthetases class-II family profile" evidence="14">
    <location>
        <begin position="243"/>
        <end position="543"/>
    </location>
</feature>
<dbReference type="Proteomes" id="UP000672602">
    <property type="component" value="Unassembled WGS sequence"/>
</dbReference>
<dbReference type="EC" id="6.1.1.3" evidence="13"/>
<dbReference type="GO" id="GO:0004829">
    <property type="term" value="F:threonine-tRNA ligase activity"/>
    <property type="evidence" value="ECO:0007669"/>
    <property type="project" value="UniProtKB-UniRule"/>
</dbReference>
<dbReference type="SMART" id="SM00863">
    <property type="entry name" value="tRNA_SAD"/>
    <property type="match status" value="1"/>
</dbReference>
<dbReference type="PROSITE" id="PS50862">
    <property type="entry name" value="AA_TRNA_LIGASE_II"/>
    <property type="match status" value="1"/>
</dbReference>
<dbReference type="InterPro" id="IPR045864">
    <property type="entry name" value="aa-tRNA-synth_II/BPL/LPL"/>
</dbReference>
<keyword evidence="5 13" id="KW-0479">Metal-binding</keyword>
<dbReference type="InterPro" id="IPR047246">
    <property type="entry name" value="ThrRS_anticodon"/>
</dbReference>
<keyword evidence="2 13" id="KW-0963">Cytoplasm</keyword>
<dbReference type="InterPro" id="IPR004095">
    <property type="entry name" value="TGS"/>
</dbReference>
<comment type="cofactor">
    <cofactor evidence="13">
        <name>Zn(2+)</name>
        <dbReference type="ChEBI" id="CHEBI:29105"/>
    </cofactor>
    <text evidence="13">Binds 1 zinc ion per subunit.</text>
</comment>
<dbReference type="CDD" id="cd01667">
    <property type="entry name" value="TGS_ThrRS"/>
    <property type="match status" value="1"/>
</dbReference>
<dbReference type="EMBL" id="JAGMWN010000010">
    <property type="protein sequence ID" value="MBP5858733.1"/>
    <property type="molecule type" value="Genomic_DNA"/>
</dbReference>
<evidence type="ECO:0000313" key="17">
    <source>
        <dbReference type="Proteomes" id="UP000672602"/>
    </source>
</evidence>
<organism evidence="16 17">
    <name type="scientific">Marivibrio halodurans</name>
    <dbReference type="NCBI Taxonomy" id="2039722"/>
    <lineage>
        <taxon>Bacteria</taxon>
        <taxon>Pseudomonadati</taxon>
        <taxon>Pseudomonadota</taxon>
        <taxon>Alphaproteobacteria</taxon>
        <taxon>Rhodospirillales</taxon>
        <taxon>Rhodospirillaceae</taxon>
        <taxon>Marivibrio</taxon>
    </lineage>
</organism>
<dbReference type="Pfam" id="PF03129">
    <property type="entry name" value="HGTP_anticodon"/>
    <property type="match status" value="1"/>
</dbReference>
<evidence type="ECO:0000256" key="7">
    <source>
        <dbReference type="ARBA" id="ARBA00022833"/>
    </source>
</evidence>
<feature type="binding site" evidence="13">
    <location>
        <position position="343"/>
    </location>
    <ligand>
        <name>Zn(2+)</name>
        <dbReference type="ChEBI" id="CHEBI:29105"/>
        <note>catalytic</note>
    </ligand>
</feature>
<comment type="caution">
    <text evidence="16">The sequence shown here is derived from an EMBL/GenBank/DDBJ whole genome shotgun (WGS) entry which is preliminary data.</text>
</comment>
<dbReference type="InterPro" id="IPR033728">
    <property type="entry name" value="ThrRS_core"/>
</dbReference>
<keyword evidence="7 13" id="KW-0862">Zinc</keyword>
<dbReference type="HAMAP" id="MF_00184">
    <property type="entry name" value="Thr_tRNA_synth"/>
    <property type="match status" value="1"/>
</dbReference>
<keyword evidence="8 13" id="KW-0067">ATP-binding</keyword>
<dbReference type="SUPFAM" id="SSF55186">
    <property type="entry name" value="ThrRS/AlaRS common domain"/>
    <property type="match status" value="1"/>
</dbReference>
<dbReference type="AlphaFoldDB" id="A0A8J7S562"/>
<dbReference type="InterPro" id="IPR018163">
    <property type="entry name" value="Thr/Ala-tRNA-synth_IIc_edit"/>
</dbReference>
<evidence type="ECO:0000256" key="8">
    <source>
        <dbReference type="ARBA" id="ARBA00022840"/>
    </source>
</evidence>
<dbReference type="SUPFAM" id="SSF81271">
    <property type="entry name" value="TGS-like"/>
    <property type="match status" value="1"/>
</dbReference>
<dbReference type="FunFam" id="3.40.50.800:FF:000001">
    <property type="entry name" value="Threonine--tRNA ligase"/>
    <property type="match status" value="1"/>
</dbReference>
<dbReference type="InterPro" id="IPR036621">
    <property type="entry name" value="Anticodon-bd_dom_sf"/>
</dbReference>
<dbReference type="GO" id="GO:0005524">
    <property type="term" value="F:ATP binding"/>
    <property type="evidence" value="ECO:0007669"/>
    <property type="project" value="UniProtKB-UniRule"/>
</dbReference>
<dbReference type="Gene3D" id="3.30.54.20">
    <property type="match status" value="1"/>
</dbReference>
<dbReference type="Gene3D" id="3.30.980.10">
    <property type="entry name" value="Threonyl-trna Synthetase, Chain A, domain 2"/>
    <property type="match status" value="1"/>
</dbReference>
<dbReference type="FunFam" id="3.30.980.10:FF:000005">
    <property type="entry name" value="Threonyl-tRNA synthetase, mitochondrial"/>
    <property type="match status" value="1"/>
</dbReference>
<dbReference type="FunFam" id="3.30.930.10:FF:000002">
    <property type="entry name" value="Threonine--tRNA ligase"/>
    <property type="match status" value="1"/>
</dbReference>
<dbReference type="PANTHER" id="PTHR11451">
    <property type="entry name" value="THREONINE-TRNA LIGASE"/>
    <property type="match status" value="1"/>
</dbReference>
<evidence type="ECO:0000256" key="11">
    <source>
        <dbReference type="ARBA" id="ARBA00023146"/>
    </source>
</evidence>
<evidence type="ECO:0000256" key="12">
    <source>
        <dbReference type="ARBA" id="ARBA00049515"/>
    </source>
</evidence>
<keyword evidence="6 13" id="KW-0547">Nucleotide-binding</keyword>
<keyword evidence="10 13" id="KW-0648">Protein biosynthesis</keyword>
<feature type="domain" description="TGS" evidence="15">
    <location>
        <begin position="1"/>
        <end position="61"/>
    </location>
</feature>
<dbReference type="PANTHER" id="PTHR11451:SF44">
    <property type="entry name" value="THREONINE--TRNA LIGASE, CHLOROPLASTIC_MITOCHONDRIAL 2"/>
    <property type="match status" value="1"/>
</dbReference>
<keyword evidence="3 13" id="KW-0820">tRNA-binding</keyword>
<evidence type="ECO:0000256" key="9">
    <source>
        <dbReference type="ARBA" id="ARBA00022884"/>
    </source>
</evidence>
<dbReference type="FunFam" id="3.10.20.30:FF:000005">
    <property type="entry name" value="Threonine--tRNA ligase"/>
    <property type="match status" value="1"/>
</dbReference>
<dbReference type="SUPFAM" id="SSF55681">
    <property type="entry name" value="Class II aaRS and biotin synthetases"/>
    <property type="match status" value="1"/>
</dbReference>
<comment type="subcellular location">
    <subcellularLocation>
        <location evidence="13">Cytoplasm</location>
    </subcellularLocation>
</comment>
<feature type="binding site" evidence="13">
    <location>
        <position position="520"/>
    </location>
    <ligand>
        <name>Zn(2+)</name>
        <dbReference type="ChEBI" id="CHEBI:29105"/>
        <note>catalytic</note>
    </ligand>
</feature>
<evidence type="ECO:0000256" key="5">
    <source>
        <dbReference type="ARBA" id="ARBA00022723"/>
    </source>
</evidence>
<dbReference type="SUPFAM" id="SSF52954">
    <property type="entry name" value="Class II aaRS ABD-related"/>
    <property type="match status" value="1"/>
</dbReference>
<comment type="caution">
    <text evidence="13">Lacks conserved residue(s) required for the propagation of feature annotation.</text>
</comment>
<evidence type="ECO:0000256" key="2">
    <source>
        <dbReference type="ARBA" id="ARBA00022490"/>
    </source>
</evidence>